<evidence type="ECO:0000256" key="3">
    <source>
        <dbReference type="ARBA" id="ARBA00023136"/>
    </source>
</evidence>
<dbReference type="AlphaFoldDB" id="A0A9D4V9I0"/>
<dbReference type="OrthoDB" id="1871923at2759"/>
<evidence type="ECO:0000256" key="2">
    <source>
        <dbReference type="ARBA" id="ARBA00008025"/>
    </source>
</evidence>
<dbReference type="InterPro" id="IPR044783">
    <property type="entry name" value="PHYL"/>
</dbReference>
<comment type="subcellular location">
    <subcellularLocation>
        <location evidence="1">Membrane</location>
    </subcellularLocation>
</comment>
<gene>
    <name evidence="5" type="ORF">GOP47_0002094</name>
</gene>
<dbReference type="CDD" id="cd14824">
    <property type="entry name" value="Longin"/>
    <property type="match status" value="1"/>
</dbReference>
<comment type="similarity">
    <text evidence="2">Belongs to the synaptobrevin family.</text>
</comment>
<dbReference type="InterPro" id="IPR011012">
    <property type="entry name" value="Longin-like_dom_sf"/>
</dbReference>
<keyword evidence="6" id="KW-1185">Reference proteome</keyword>
<sequence length="189" mass="20978">MASPTSLVYYAAVAKGAVIVAEYISKESIGMSAIATSCLENIPPLHSKFSHMTNQRRFICIIDGIFTYCAIIDEALSKAEAFSYLQKNRDAFKSLYKGRGPDSETLTLGAHFLDEEMVPIMQQHAGLFVGVSQREKMHMEADLQTEQDTEVCPEVSSPTSVGARLDEEFQGFCCWQVGSWLKCLCESKQ</sequence>
<dbReference type="Pfam" id="PF13774">
    <property type="entry name" value="Longin"/>
    <property type="match status" value="1"/>
</dbReference>
<organism evidence="5 6">
    <name type="scientific">Adiantum capillus-veneris</name>
    <name type="common">Maidenhair fern</name>
    <dbReference type="NCBI Taxonomy" id="13818"/>
    <lineage>
        <taxon>Eukaryota</taxon>
        <taxon>Viridiplantae</taxon>
        <taxon>Streptophyta</taxon>
        <taxon>Embryophyta</taxon>
        <taxon>Tracheophyta</taxon>
        <taxon>Polypodiopsida</taxon>
        <taxon>Polypodiidae</taxon>
        <taxon>Polypodiales</taxon>
        <taxon>Pteridineae</taxon>
        <taxon>Pteridaceae</taxon>
        <taxon>Vittarioideae</taxon>
        <taxon>Adiantum</taxon>
    </lineage>
</organism>
<dbReference type="Proteomes" id="UP000886520">
    <property type="component" value="Chromosome 2"/>
</dbReference>
<evidence type="ECO:0000313" key="5">
    <source>
        <dbReference type="EMBL" id="KAI5082351.1"/>
    </source>
</evidence>
<reference evidence="5" key="1">
    <citation type="submission" date="2021-01" db="EMBL/GenBank/DDBJ databases">
        <title>Adiantum capillus-veneris genome.</title>
        <authorList>
            <person name="Fang Y."/>
            <person name="Liao Q."/>
        </authorList>
    </citation>
    <scope>NUCLEOTIDE SEQUENCE</scope>
    <source>
        <strain evidence="5">H3</strain>
        <tissue evidence="5">Leaf</tissue>
    </source>
</reference>
<dbReference type="EMBL" id="JABFUD020000003">
    <property type="protein sequence ID" value="KAI5082351.1"/>
    <property type="molecule type" value="Genomic_DNA"/>
</dbReference>
<comment type="caution">
    <text evidence="5">The sequence shown here is derived from an EMBL/GenBank/DDBJ whole genome shotgun (WGS) entry which is preliminary data.</text>
</comment>
<feature type="domain" description="Longin" evidence="4">
    <location>
        <begin position="7"/>
        <end position="121"/>
    </location>
</feature>
<protein>
    <recommendedName>
        <fullName evidence="4">Longin domain-containing protein</fullName>
    </recommendedName>
</protein>
<dbReference type="PANTHER" id="PTHR47461:SF1">
    <property type="entry name" value="PHYTOLONGIN PHYL1.2"/>
    <property type="match status" value="1"/>
</dbReference>
<dbReference type="PROSITE" id="PS50859">
    <property type="entry name" value="LONGIN"/>
    <property type="match status" value="1"/>
</dbReference>
<accession>A0A9D4V9I0</accession>
<evidence type="ECO:0000259" key="4">
    <source>
        <dbReference type="PROSITE" id="PS50859"/>
    </source>
</evidence>
<dbReference type="GO" id="GO:0016020">
    <property type="term" value="C:membrane"/>
    <property type="evidence" value="ECO:0007669"/>
    <property type="project" value="UniProtKB-SubCell"/>
</dbReference>
<dbReference type="SMART" id="SM01270">
    <property type="entry name" value="Longin"/>
    <property type="match status" value="1"/>
</dbReference>
<name>A0A9D4V9I0_ADICA</name>
<dbReference type="SUPFAM" id="SSF64356">
    <property type="entry name" value="SNARE-like"/>
    <property type="match status" value="1"/>
</dbReference>
<keyword evidence="3" id="KW-0472">Membrane</keyword>
<dbReference type="InterPro" id="IPR010908">
    <property type="entry name" value="Longin_dom"/>
</dbReference>
<dbReference type="PANTHER" id="PTHR47461">
    <property type="entry name" value="PHYTOLONGIN PHYL1.2"/>
    <property type="match status" value="1"/>
</dbReference>
<proteinExistence type="inferred from homology"/>
<evidence type="ECO:0000313" key="6">
    <source>
        <dbReference type="Proteomes" id="UP000886520"/>
    </source>
</evidence>
<dbReference type="Gene3D" id="3.30.450.50">
    <property type="entry name" value="Longin domain"/>
    <property type="match status" value="1"/>
</dbReference>
<evidence type="ECO:0000256" key="1">
    <source>
        <dbReference type="ARBA" id="ARBA00004370"/>
    </source>
</evidence>